<name>A0A8E2F4S5_9PEZI</name>
<protein>
    <submittedName>
        <fullName evidence="4">Uncharacterized protein</fullName>
    </submittedName>
</protein>
<feature type="transmembrane region" description="Helical" evidence="2">
    <location>
        <begin position="219"/>
        <end position="238"/>
    </location>
</feature>
<dbReference type="Proteomes" id="UP000250140">
    <property type="component" value="Unassembled WGS sequence"/>
</dbReference>
<dbReference type="OrthoDB" id="5215637at2759"/>
<reference evidence="4 5" key="1">
    <citation type="journal article" date="2016" name="Nat. Commun.">
        <title>Ectomycorrhizal ecology is imprinted in the genome of the dominant symbiotic fungus Cenococcum geophilum.</title>
        <authorList>
            <consortium name="DOE Joint Genome Institute"/>
            <person name="Peter M."/>
            <person name="Kohler A."/>
            <person name="Ohm R.A."/>
            <person name="Kuo A."/>
            <person name="Krutzmann J."/>
            <person name="Morin E."/>
            <person name="Arend M."/>
            <person name="Barry K.W."/>
            <person name="Binder M."/>
            <person name="Choi C."/>
            <person name="Clum A."/>
            <person name="Copeland A."/>
            <person name="Grisel N."/>
            <person name="Haridas S."/>
            <person name="Kipfer T."/>
            <person name="LaButti K."/>
            <person name="Lindquist E."/>
            <person name="Lipzen A."/>
            <person name="Maire R."/>
            <person name="Meier B."/>
            <person name="Mihaltcheva S."/>
            <person name="Molinier V."/>
            <person name="Murat C."/>
            <person name="Poggeler S."/>
            <person name="Quandt C.A."/>
            <person name="Sperisen C."/>
            <person name="Tritt A."/>
            <person name="Tisserant E."/>
            <person name="Crous P.W."/>
            <person name="Henrissat B."/>
            <person name="Nehls U."/>
            <person name="Egli S."/>
            <person name="Spatafora J.W."/>
            <person name="Grigoriev I.V."/>
            <person name="Martin F.M."/>
        </authorList>
    </citation>
    <scope>NUCLEOTIDE SEQUENCE [LARGE SCALE GENOMIC DNA]</scope>
    <source>
        <strain evidence="4 5">CBS 207.34</strain>
    </source>
</reference>
<evidence type="ECO:0000256" key="1">
    <source>
        <dbReference type="SAM" id="MobiDB-lite"/>
    </source>
</evidence>
<organism evidence="4 5">
    <name type="scientific">Glonium stellatum</name>
    <dbReference type="NCBI Taxonomy" id="574774"/>
    <lineage>
        <taxon>Eukaryota</taxon>
        <taxon>Fungi</taxon>
        <taxon>Dikarya</taxon>
        <taxon>Ascomycota</taxon>
        <taxon>Pezizomycotina</taxon>
        <taxon>Dothideomycetes</taxon>
        <taxon>Pleosporomycetidae</taxon>
        <taxon>Gloniales</taxon>
        <taxon>Gloniaceae</taxon>
        <taxon>Glonium</taxon>
    </lineage>
</organism>
<sequence length="239" mass="24225">MAHLTILLSFSLHFLFLRSVSATCYWPDGNATSTDYAPCNYGVTSMCCDAAHDDICTAEGLCLYQETSYTRDACTDSTWTSPNCVSACMSVDGFSAAMIQCVDKTWCCVSNNENCCNDNQNIKLSPTSSTSSVIASSTISSSTIASSTPSSTSASSAIPSSSKASTFEFTNLPSSAATATRTTIAAGVGGATSATATSTSSSATSSQSTSAGSSSNIKIGIGLGLGLGVPLIAGIIVAT</sequence>
<keyword evidence="2" id="KW-1133">Transmembrane helix</keyword>
<dbReference type="AlphaFoldDB" id="A0A8E2F4S5"/>
<keyword evidence="5" id="KW-1185">Reference proteome</keyword>
<feature type="chain" id="PRO_5034399640" evidence="3">
    <location>
        <begin position="23"/>
        <end position="239"/>
    </location>
</feature>
<feature type="signal peptide" evidence="3">
    <location>
        <begin position="1"/>
        <end position="22"/>
    </location>
</feature>
<feature type="region of interest" description="Disordered" evidence="1">
    <location>
        <begin position="195"/>
        <end position="214"/>
    </location>
</feature>
<evidence type="ECO:0000256" key="2">
    <source>
        <dbReference type="SAM" id="Phobius"/>
    </source>
</evidence>
<keyword evidence="2" id="KW-0472">Membrane</keyword>
<accession>A0A8E2F4S5</accession>
<evidence type="ECO:0000313" key="5">
    <source>
        <dbReference type="Proteomes" id="UP000250140"/>
    </source>
</evidence>
<gene>
    <name evidence="4" type="ORF">AOQ84DRAFT_213534</name>
</gene>
<evidence type="ECO:0000313" key="4">
    <source>
        <dbReference type="EMBL" id="OCL10570.1"/>
    </source>
</evidence>
<proteinExistence type="predicted"/>
<dbReference type="EMBL" id="KV749220">
    <property type="protein sequence ID" value="OCL10570.1"/>
    <property type="molecule type" value="Genomic_DNA"/>
</dbReference>
<keyword evidence="2" id="KW-0812">Transmembrane</keyword>
<evidence type="ECO:0000256" key="3">
    <source>
        <dbReference type="SAM" id="SignalP"/>
    </source>
</evidence>
<keyword evidence="3" id="KW-0732">Signal</keyword>